<dbReference type="Proteomes" id="UP001431449">
    <property type="component" value="Unassembled WGS sequence"/>
</dbReference>
<protein>
    <submittedName>
        <fullName evidence="1">Uncharacterized protein</fullName>
    </submittedName>
</protein>
<comment type="caution">
    <text evidence="1">The sequence shown here is derived from an EMBL/GenBank/DDBJ whole genome shotgun (WGS) entry which is preliminary data.</text>
</comment>
<dbReference type="EMBL" id="JALNMH010000002">
    <property type="protein sequence ID" value="MCK7592693.1"/>
    <property type="molecule type" value="Genomic_DNA"/>
</dbReference>
<gene>
    <name evidence="1" type="ORF">M0G41_03315</name>
</gene>
<accession>A0ABT0GE29</accession>
<organism evidence="1 2">
    <name type="scientific">Pseudomarimonas salicorniae</name>
    <dbReference type="NCBI Taxonomy" id="2933270"/>
    <lineage>
        <taxon>Bacteria</taxon>
        <taxon>Pseudomonadati</taxon>
        <taxon>Pseudomonadota</taxon>
        <taxon>Gammaproteobacteria</taxon>
        <taxon>Lysobacterales</taxon>
        <taxon>Lysobacteraceae</taxon>
        <taxon>Pseudomarimonas</taxon>
    </lineage>
</organism>
<name>A0ABT0GE29_9GAMM</name>
<evidence type="ECO:0000313" key="1">
    <source>
        <dbReference type="EMBL" id="MCK7592693.1"/>
    </source>
</evidence>
<evidence type="ECO:0000313" key="2">
    <source>
        <dbReference type="Proteomes" id="UP001431449"/>
    </source>
</evidence>
<dbReference type="RefSeq" id="WP_248204997.1">
    <property type="nucleotide sequence ID" value="NZ_JALNMH010000002.1"/>
</dbReference>
<reference evidence="1" key="1">
    <citation type="submission" date="2022-04" db="EMBL/GenBank/DDBJ databases">
        <title>Lysobacter sp. CAU 1642 isolated from sea sand.</title>
        <authorList>
            <person name="Kim W."/>
        </authorList>
    </citation>
    <scope>NUCLEOTIDE SEQUENCE</scope>
    <source>
        <strain evidence="1">CAU 1642</strain>
    </source>
</reference>
<sequence>MPARKKRDFIPQTAPDPEDDSYVNLKVRRKLREQLRKIAAIEEVFIHELTHRVLADFIDDYEDKSGIKLPQARLSNAARRRREA</sequence>
<proteinExistence type="predicted"/>
<keyword evidence="2" id="KW-1185">Reference proteome</keyword>